<dbReference type="OrthoDB" id="3052633at2759"/>
<dbReference type="GeneID" id="18912098"/>
<organism evidence="2 3">
    <name type="scientific">Phanerochaete carnosa (strain HHB-10118-sp)</name>
    <name type="common">White-rot fungus</name>
    <name type="synonym">Peniophora carnosa</name>
    <dbReference type="NCBI Taxonomy" id="650164"/>
    <lineage>
        <taxon>Eukaryota</taxon>
        <taxon>Fungi</taxon>
        <taxon>Dikarya</taxon>
        <taxon>Basidiomycota</taxon>
        <taxon>Agaricomycotina</taxon>
        <taxon>Agaricomycetes</taxon>
        <taxon>Polyporales</taxon>
        <taxon>Phanerochaetaceae</taxon>
        <taxon>Phanerochaete</taxon>
    </lineage>
</organism>
<name>K5VAN5_PHACS</name>
<dbReference type="HOGENOM" id="CLU_053360_0_1_1"/>
<feature type="region of interest" description="Disordered" evidence="1">
    <location>
        <begin position="75"/>
        <end position="130"/>
    </location>
</feature>
<proteinExistence type="predicted"/>
<dbReference type="AlphaFoldDB" id="K5VAN5"/>
<reference evidence="2 3" key="1">
    <citation type="journal article" date="2012" name="BMC Genomics">
        <title>Comparative genomics of the white-rot fungi, Phanerochaete carnosa and P. chrysosporium, to elucidate the genetic basis of the distinct wood types they colonize.</title>
        <authorList>
            <person name="Suzuki H."/>
            <person name="MacDonald J."/>
            <person name="Syed K."/>
            <person name="Salamov A."/>
            <person name="Hori C."/>
            <person name="Aerts A."/>
            <person name="Henrissat B."/>
            <person name="Wiebenga A."/>
            <person name="vanKuyk P.A."/>
            <person name="Barry K."/>
            <person name="Lindquist E."/>
            <person name="LaButti K."/>
            <person name="Lapidus A."/>
            <person name="Lucas S."/>
            <person name="Coutinho P."/>
            <person name="Gong Y."/>
            <person name="Samejima M."/>
            <person name="Mahadevan R."/>
            <person name="Abou-Zaid M."/>
            <person name="de Vries R.P."/>
            <person name="Igarashi K."/>
            <person name="Yadav J.S."/>
            <person name="Grigoriev I.V."/>
            <person name="Master E.R."/>
        </authorList>
    </citation>
    <scope>NUCLEOTIDE SEQUENCE [LARGE SCALE GENOMIC DNA]</scope>
    <source>
        <strain evidence="2 3">HHB-10118-sp</strain>
    </source>
</reference>
<evidence type="ECO:0000313" key="3">
    <source>
        <dbReference type="Proteomes" id="UP000008370"/>
    </source>
</evidence>
<dbReference type="KEGG" id="pco:PHACADRAFT_203184"/>
<feature type="compositionally biased region" description="Basic and acidic residues" evidence="1">
    <location>
        <begin position="79"/>
        <end position="108"/>
    </location>
</feature>
<gene>
    <name evidence="2" type="ORF">PHACADRAFT_203184</name>
</gene>
<dbReference type="RefSeq" id="XP_007403306.1">
    <property type="nucleotide sequence ID" value="XM_007403244.1"/>
</dbReference>
<dbReference type="Proteomes" id="UP000008370">
    <property type="component" value="Unassembled WGS sequence"/>
</dbReference>
<accession>K5VAN5</accession>
<dbReference type="EMBL" id="JH931376">
    <property type="protein sequence ID" value="EKM48143.1"/>
    <property type="molecule type" value="Genomic_DNA"/>
</dbReference>
<evidence type="ECO:0000256" key="1">
    <source>
        <dbReference type="SAM" id="MobiDB-lite"/>
    </source>
</evidence>
<keyword evidence="3" id="KW-1185">Reference proteome</keyword>
<protein>
    <submittedName>
        <fullName evidence="2">Uncharacterized protein</fullName>
    </submittedName>
</protein>
<dbReference type="InParanoid" id="K5VAN5"/>
<evidence type="ECO:0000313" key="2">
    <source>
        <dbReference type="EMBL" id="EKM48143.1"/>
    </source>
</evidence>
<sequence>MNVLELLTYSNMLLVQGTYASIFVQSMPPLLVQRFILNLRQLSHTGQASSASIPDEQHLSRIPVSFRVPSDFLGNVGEPLDHGAPERASELDDGDDGRCAAEEPRDGLESGLAQPAGPPTTRREELTGSDALVLRSVERISEGDDAELSNFPAPNGN</sequence>